<accession>A0A167GQT4</accession>
<proteinExistence type="predicted"/>
<evidence type="ECO:0000259" key="2">
    <source>
        <dbReference type="Pfam" id="PF04577"/>
    </source>
</evidence>
<dbReference type="OrthoDB" id="529273at2759"/>
<dbReference type="EMBL" id="KV417334">
    <property type="protein sequence ID" value="KZO90814.1"/>
    <property type="molecule type" value="Genomic_DNA"/>
</dbReference>
<evidence type="ECO:0000256" key="1">
    <source>
        <dbReference type="SAM" id="MobiDB-lite"/>
    </source>
</evidence>
<sequence length="505" mass="56659">MPFLPETTPRYSGLVNPPPLEPATPPPPPLEPAPPAPPPQPVVTGNDRFFPPPQPRTVVPSTLVQYSAGWTVFQNLYFSNGTFFLVTDKDQGGFGEGYWPERRLMTSTGLPGLAENEKEREPGPKEMDVLSVDDATRIWEDRIFDVEGFSVLVNDPTQFLRHYYHVAAELFFGTERVCTNFDSMPSPDGTINAPYPDRFIFLHCDEEGFTDGPGLDHFFLHAQFPSSTPMYQPSWENMAKQVDNSRKVFRFPAALFIDRTAAFAGGPTGATSRTPASPWQVGGGEFGTGGVGRNQFWYESARRRILAFAGVSNDVLDMGLRAMDPPLAPGKADPPVITYISRQRTGRKLGDEDHELLVEALQDMCKTHHWEFQLMVGETMPRDEQLLWAARTTVMLGVHGNGLTHQLMMPPHPRSAVLEMFRPPNFARDYEWTAGVLGHAYYTIQNDTFWTPPTLADVNYEDWNTDKVKSIPVHAPTVVEVIETQLLGEHKGPKHWQSWREGVGY</sequence>
<reference evidence="3 4" key="1">
    <citation type="journal article" date="2016" name="Mol. Biol. Evol.">
        <title>Comparative Genomics of Early-Diverging Mushroom-Forming Fungi Provides Insights into the Origins of Lignocellulose Decay Capabilities.</title>
        <authorList>
            <person name="Nagy L.G."/>
            <person name="Riley R."/>
            <person name="Tritt A."/>
            <person name="Adam C."/>
            <person name="Daum C."/>
            <person name="Floudas D."/>
            <person name="Sun H."/>
            <person name="Yadav J.S."/>
            <person name="Pangilinan J."/>
            <person name="Larsson K.H."/>
            <person name="Matsuura K."/>
            <person name="Barry K."/>
            <person name="Labutti K."/>
            <person name="Kuo R."/>
            <person name="Ohm R.A."/>
            <person name="Bhattacharya S.S."/>
            <person name="Shirouzu T."/>
            <person name="Yoshinaga Y."/>
            <person name="Martin F.M."/>
            <person name="Grigoriev I.V."/>
            <person name="Hibbett D.S."/>
        </authorList>
    </citation>
    <scope>NUCLEOTIDE SEQUENCE [LARGE SCALE GENOMIC DNA]</scope>
    <source>
        <strain evidence="3 4">TUFC12733</strain>
    </source>
</reference>
<feature type="compositionally biased region" description="Pro residues" evidence="1">
    <location>
        <begin position="16"/>
        <end position="41"/>
    </location>
</feature>
<feature type="region of interest" description="Disordered" evidence="1">
    <location>
        <begin position="1"/>
        <end position="54"/>
    </location>
</feature>
<feature type="domain" description="Glycosyltransferase 61 catalytic" evidence="2">
    <location>
        <begin position="330"/>
        <end position="412"/>
    </location>
</feature>
<protein>
    <recommendedName>
        <fullName evidence="2">Glycosyltransferase 61 catalytic domain-containing protein</fullName>
    </recommendedName>
</protein>
<evidence type="ECO:0000313" key="4">
    <source>
        <dbReference type="Proteomes" id="UP000076738"/>
    </source>
</evidence>
<dbReference type="Pfam" id="PF04577">
    <property type="entry name" value="Glyco_transf_61"/>
    <property type="match status" value="1"/>
</dbReference>
<keyword evidence="4" id="KW-1185">Reference proteome</keyword>
<dbReference type="GO" id="GO:0016757">
    <property type="term" value="F:glycosyltransferase activity"/>
    <property type="evidence" value="ECO:0007669"/>
    <property type="project" value="InterPro"/>
</dbReference>
<evidence type="ECO:0000313" key="3">
    <source>
        <dbReference type="EMBL" id="KZO90814.1"/>
    </source>
</evidence>
<dbReference type="InterPro" id="IPR049625">
    <property type="entry name" value="Glyco_transf_61_cat"/>
</dbReference>
<organism evidence="3 4">
    <name type="scientific">Calocera viscosa (strain TUFC12733)</name>
    <dbReference type="NCBI Taxonomy" id="1330018"/>
    <lineage>
        <taxon>Eukaryota</taxon>
        <taxon>Fungi</taxon>
        <taxon>Dikarya</taxon>
        <taxon>Basidiomycota</taxon>
        <taxon>Agaricomycotina</taxon>
        <taxon>Dacrymycetes</taxon>
        <taxon>Dacrymycetales</taxon>
        <taxon>Dacrymycetaceae</taxon>
        <taxon>Calocera</taxon>
    </lineage>
</organism>
<dbReference type="AlphaFoldDB" id="A0A167GQT4"/>
<dbReference type="Proteomes" id="UP000076738">
    <property type="component" value="Unassembled WGS sequence"/>
</dbReference>
<name>A0A167GQT4_CALVF</name>
<gene>
    <name evidence="3" type="ORF">CALVIDRAFT_602701</name>
</gene>